<dbReference type="PANTHER" id="PTHR33877:SF1">
    <property type="entry name" value="TYPE IV METHYL-DIRECTED RESTRICTION ENZYME ECOKMCRA"/>
    <property type="match status" value="1"/>
</dbReference>
<evidence type="ECO:0000313" key="3">
    <source>
        <dbReference type="Proteomes" id="UP001183226"/>
    </source>
</evidence>
<dbReference type="Proteomes" id="UP001183226">
    <property type="component" value="Unassembled WGS sequence"/>
</dbReference>
<dbReference type="InterPro" id="IPR002711">
    <property type="entry name" value="HNH"/>
</dbReference>
<dbReference type="SMART" id="SM00507">
    <property type="entry name" value="HNHc"/>
    <property type="match status" value="1"/>
</dbReference>
<dbReference type="InterPro" id="IPR003615">
    <property type="entry name" value="HNH_nuc"/>
</dbReference>
<dbReference type="Gene3D" id="1.10.30.50">
    <property type="match status" value="1"/>
</dbReference>
<feature type="domain" description="HNH nuclease" evidence="1">
    <location>
        <begin position="231"/>
        <end position="289"/>
    </location>
</feature>
<keyword evidence="2" id="KW-0540">Nuclease</keyword>
<dbReference type="EMBL" id="JAVREK010000020">
    <property type="protein sequence ID" value="MDT0304000.1"/>
    <property type="molecule type" value="Genomic_DNA"/>
</dbReference>
<keyword evidence="2" id="KW-0255">Endonuclease</keyword>
<dbReference type="Pfam" id="PF01844">
    <property type="entry name" value="HNH"/>
    <property type="match status" value="1"/>
</dbReference>
<proteinExistence type="predicted"/>
<keyword evidence="2" id="KW-0378">Hydrolase</keyword>
<dbReference type="PANTHER" id="PTHR33877">
    <property type="entry name" value="SLL1193 PROTEIN"/>
    <property type="match status" value="1"/>
</dbReference>
<dbReference type="RefSeq" id="WP_311546494.1">
    <property type="nucleotide sequence ID" value="NZ_JAVREK010000020.1"/>
</dbReference>
<dbReference type="InterPro" id="IPR052892">
    <property type="entry name" value="NA-targeting_endonuclease"/>
</dbReference>
<keyword evidence="3" id="KW-1185">Reference proteome</keyword>
<gene>
    <name evidence="2" type="ORF">RM446_17935</name>
</gene>
<protein>
    <submittedName>
        <fullName evidence="2">HNH endonuclease signature motif containing protein</fullName>
    </submittedName>
</protein>
<name>A0ABU2KXH6_9ACTN</name>
<reference evidence="3" key="1">
    <citation type="submission" date="2023-07" db="EMBL/GenBank/DDBJ databases">
        <title>30 novel species of actinomycetes from the DSMZ collection.</title>
        <authorList>
            <person name="Nouioui I."/>
        </authorList>
    </citation>
    <scope>NUCLEOTIDE SEQUENCE [LARGE SCALE GENOMIC DNA]</scope>
    <source>
        <strain evidence="3">DSM 45055</strain>
    </source>
</reference>
<organism evidence="2 3">
    <name type="scientific">Streptomonospora wellingtoniae</name>
    <dbReference type="NCBI Taxonomy" id="3075544"/>
    <lineage>
        <taxon>Bacteria</taxon>
        <taxon>Bacillati</taxon>
        <taxon>Actinomycetota</taxon>
        <taxon>Actinomycetes</taxon>
        <taxon>Streptosporangiales</taxon>
        <taxon>Nocardiopsidaceae</taxon>
        <taxon>Streptomonospora</taxon>
    </lineage>
</organism>
<evidence type="ECO:0000313" key="2">
    <source>
        <dbReference type="EMBL" id="MDT0304000.1"/>
    </source>
</evidence>
<sequence length="317" mass="36934">MSNSLKRDFIELRHFDTYNIAAIADGVVSNQFVYLRNLEEIFGDQGILGFVKPFKKRSALHLFLEEIILRIFDEDFTGEINLGTSATQVGVLPIEIAFEKHGIDYETFDQFRERTGLPPLSGDYVRALMRIQASTASDDDHRFADLPNEYSDYWEELTITSALDRLLQQMAEEVFFILFINREFLENFNRMMAVYVSDVDFPELPSHGDRYLLCHFRNEGGRLRRKPIPSWVRRAVEFRDRGLCTYCQKDLSSLRSPLNMSNFDHIVPLSLGGLNDVSNIQLLCQACNLEKSDRPARTGKYYQRWFPREHDDESSWQ</sequence>
<dbReference type="GO" id="GO:0004519">
    <property type="term" value="F:endonuclease activity"/>
    <property type="evidence" value="ECO:0007669"/>
    <property type="project" value="UniProtKB-KW"/>
</dbReference>
<accession>A0ABU2KXH6</accession>
<comment type="caution">
    <text evidence="2">The sequence shown here is derived from an EMBL/GenBank/DDBJ whole genome shotgun (WGS) entry which is preliminary data.</text>
</comment>
<dbReference type="CDD" id="cd00085">
    <property type="entry name" value="HNHc"/>
    <property type="match status" value="1"/>
</dbReference>
<evidence type="ECO:0000259" key="1">
    <source>
        <dbReference type="SMART" id="SM00507"/>
    </source>
</evidence>